<feature type="transmembrane region" description="Helical" evidence="10">
    <location>
        <begin position="79"/>
        <end position="96"/>
    </location>
</feature>
<dbReference type="OrthoDB" id="9791248at2"/>
<dbReference type="PANTHER" id="PTHR36122:SF2">
    <property type="entry name" value="NICOTINAMIDE RIBOSIDE TRANSPORTER PNUC"/>
    <property type="match status" value="1"/>
</dbReference>
<dbReference type="GO" id="GO:0005886">
    <property type="term" value="C:plasma membrane"/>
    <property type="evidence" value="ECO:0007669"/>
    <property type="project" value="UniProtKB-SubCell"/>
</dbReference>
<evidence type="ECO:0000256" key="7">
    <source>
        <dbReference type="ARBA" id="ARBA00022692"/>
    </source>
</evidence>
<feature type="transmembrane region" description="Helical" evidence="10">
    <location>
        <begin position="209"/>
        <end position="227"/>
    </location>
</feature>
<dbReference type="Proteomes" id="UP000321922">
    <property type="component" value="Unassembled WGS sequence"/>
</dbReference>
<comment type="subcellular location">
    <subcellularLocation>
        <location evidence="2">Cell membrane</location>
        <topology evidence="2">Multi-pass membrane protein</topology>
    </subcellularLocation>
</comment>
<keyword evidence="6" id="KW-1003">Cell membrane</keyword>
<keyword evidence="9 10" id="KW-0472">Membrane</keyword>
<feature type="transmembrane region" description="Helical" evidence="10">
    <location>
        <begin position="29"/>
        <end position="48"/>
    </location>
</feature>
<evidence type="ECO:0000313" key="12">
    <source>
        <dbReference type="Proteomes" id="UP000321922"/>
    </source>
</evidence>
<evidence type="ECO:0000256" key="1">
    <source>
        <dbReference type="ARBA" id="ARBA00002672"/>
    </source>
</evidence>
<dbReference type="PANTHER" id="PTHR36122">
    <property type="entry name" value="NICOTINAMIDE RIBOSIDE TRANSPORTER PNUC"/>
    <property type="match status" value="1"/>
</dbReference>
<name>A0A511QHR1_9VIBR</name>
<evidence type="ECO:0000256" key="9">
    <source>
        <dbReference type="ARBA" id="ARBA00023136"/>
    </source>
</evidence>
<keyword evidence="8 10" id="KW-1133">Transmembrane helix</keyword>
<feature type="transmembrane region" description="Helical" evidence="10">
    <location>
        <begin position="161"/>
        <end position="180"/>
    </location>
</feature>
<keyword evidence="12" id="KW-1185">Reference proteome</keyword>
<accession>A0A511QHR1</accession>
<proteinExistence type="inferred from homology"/>
<comment type="caution">
    <text evidence="11">The sequence shown here is derived from an EMBL/GenBank/DDBJ whole genome shotgun (WGS) entry which is preliminary data.</text>
</comment>
<dbReference type="GO" id="GO:0034257">
    <property type="term" value="F:nicotinamide riboside transmembrane transporter activity"/>
    <property type="evidence" value="ECO:0007669"/>
    <property type="project" value="InterPro"/>
</dbReference>
<evidence type="ECO:0000256" key="8">
    <source>
        <dbReference type="ARBA" id="ARBA00022989"/>
    </source>
</evidence>
<feature type="transmembrane region" description="Helical" evidence="10">
    <location>
        <begin position="187"/>
        <end position="203"/>
    </location>
</feature>
<evidence type="ECO:0000313" key="11">
    <source>
        <dbReference type="EMBL" id="GEM76676.1"/>
    </source>
</evidence>
<evidence type="ECO:0000256" key="3">
    <source>
        <dbReference type="ARBA" id="ARBA00006669"/>
    </source>
</evidence>
<feature type="transmembrane region" description="Helical" evidence="10">
    <location>
        <begin position="116"/>
        <end position="149"/>
    </location>
</feature>
<evidence type="ECO:0000256" key="5">
    <source>
        <dbReference type="ARBA" id="ARBA00022448"/>
    </source>
</evidence>
<feature type="transmembrane region" description="Helical" evidence="10">
    <location>
        <begin position="55"/>
        <end position="73"/>
    </location>
</feature>
<keyword evidence="7 10" id="KW-0812">Transmembrane</keyword>
<dbReference type="Pfam" id="PF04973">
    <property type="entry name" value="NMN_transporter"/>
    <property type="match status" value="1"/>
</dbReference>
<reference evidence="11 12" key="1">
    <citation type="submission" date="2019-07" db="EMBL/GenBank/DDBJ databases">
        <title>Whole genome shotgun sequence of Vibrio sagamiensis NBRC 104589.</title>
        <authorList>
            <person name="Hosoyama A."/>
            <person name="Uohara A."/>
            <person name="Ohji S."/>
            <person name="Ichikawa N."/>
        </authorList>
    </citation>
    <scope>NUCLEOTIDE SEQUENCE [LARGE SCALE GENOMIC DNA]</scope>
    <source>
        <strain evidence="11 12">NBRC 104589</strain>
    </source>
</reference>
<dbReference type="AlphaFoldDB" id="A0A511QHR1"/>
<keyword evidence="5" id="KW-0813">Transport</keyword>
<dbReference type="NCBIfam" id="TIGR01528">
    <property type="entry name" value="NMN_trans_PnuC"/>
    <property type="match status" value="1"/>
</dbReference>
<evidence type="ECO:0000256" key="4">
    <source>
        <dbReference type="ARBA" id="ARBA00017522"/>
    </source>
</evidence>
<sequence>MFTMLDTLFNINTIMYTFPIAGWGVDTYAMSYLEFWVSLLNLGSVIAFRKNHISAYPLSIIACGGLAVMFYQINLYSDQLLNIYFIVISIFGWIWWKKKKDDGSELFSIRYMNKAYQLRMIVTSVISIVLLGTFIDPIFSLLATLVATILGESYSHTNAALPYWDATTTVLSVFAMYLLTRRYVESWILWVIVNVISVGLYYYRGVLFLSLEYIIFLANAIYAWYLWHKESLSYSSNLNTFDSVTRS</sequence>
<evidence type="ECO:0000256" key="10">
    <source>
        <dbReference type="SAM" id="Phobius"/>
    </source>
</evidence>
<comment type="function">
    <text evidence="1">Required for nicotinamide riboside transport across the inner membrane.</text>
</comment>
<dbReference type="InterPro" id="IPR006419">
    <property type="entry name" value="NMN_transpt_PnuC"/>
</dbReference>
<protein>
    <recommendedName>
        <fullName evidence="4">Nicotinamide riboside transporter PnuC</fullName>
    </recommendedName>
</protein>
<evidence type="ECO:0000256" key="2">
    <source>
        <dbReference type="ARBA" id="ARBA00004651"/>
    </source>
</evidence>
<comment type="similarity">
    <text evidence="3">Belongs to the nicotinamide ribonucleoside (NR) uptake permease (TC 4.B.1) family.</text>
</comment>
<dbReference type="EMBL" id="BJXJ01000029">
    <property type="protein sequence ID" value="GEM76676.1"/>
    <property type="molecule type" value="Genomic_DNA"/>
</dbReference>
<organism evidence="11 12">
    <name type="scientific">Vibrio sagamiensis NBRC 104589</name>
    <dbReference type="NCBI Taxonomy" id="1219064"/>
    <lineage>
        <taxon>Bacteria</taxon>
        <taxon>Pseudomonadati</taxon>
        <taxon>Pseudomonadota</taxon>
        <taxon>Gammaproteobacteria</taxon>
        <taxon>Vibrionales</taxon>
        <taxon>Vibrionaceae</taxon>
        <taxon>Vibrio</taxon>
    </lineage>
</organism>
<evidence type="ECO:0000256" key="6">
    <source>
        <dbReference type="ARBA" id="ARBA00022475"/>
    </source>
</evidence>
<gene>
    <name evidence="11" type="ORF">VSA01S_27880</name>
</gene>